<dbReference type="Pfam" id="PF00535">
    <property type="entry name" value="Glycos_transf_2"/>
    <property type="match status" value="1"/>
</dbReference>
<accession>A0A2K8U9U8</accession>
<reference evidence="2 3" key="1">
    <citation type="submission" date="2017-03" db="EMBL/GenBank/DDBJ databases">
        <title>Complete genome sequence of Candidatus 'Thiodictyon syntrophicum' sp. nov. strain Cad16T, a photolithoautotroph purple sulfur bacterium isolated from an alpine meromictic lake.</title>
        <authorList>
            <person name="Luedin S.M."/>
            <person name="Pothier J.F."/>
            <person name="Danza F."/>
            <person name="Storelli N."/>
            <person name="Wittwer M."/>
            <person name="Tonolla M."/>
        </authorList>
    </citation>
    <scope>NUCLEOTIDE SEQUENCE [LARGE SCALE GENOMIC DNA]</scope>
    <source>
        <strain evidence="2 3">Cad16T</strain>
    </source>
</reference>
<sequence length="464" mass="50400">MGRGCRRDRLVGRSVRGGVDGGRRFFHSRSSCRCLSPGIGSWPFFLVAGATWRAVHAAQTGRGRRGDDPDISAVGVSLRHLVGSGGGGPGPGAGPVVLRSPLGHLGSLSLPGGACTPMSPTLSVPESRGAAAPVSISVAMTTYNGARYVDAQLESIAAQTCRPDELVIGDDQSRDDTAAVVGAFAERHPGMAVRFERNRERLGSTRNFEQVARRCRGNLVVFADQDDLWLPQRLARVVETFAANSDASYVFSDGLLIDEDGDAVTGTLFSSVGFTSAEQAAYRSGEGLRVLLRHNVVTGAALAVRRADLIRTLPFEPGWIHDYFIAFLLEARGRGVCIAEPLIRYRCHRNQQVGVARQGLAQALAYARKQTADYCRREAQNFQTLRARLATRGLAPTDPLPAALDDKCRFIIQRARMRIEPLSAPGLLWRALRRGDYIHYGLGWRQAVVDLMAVALAVRARHHR</sequence>
<dbReference type="InterPro" id="IPR001173">
    <property type="entry name" value="Glyco_trans_2-like"/>
</dbReference>
<dbReference type="KEGG" id="tsy:THSYN_16355"/>
<dbReference type="SUPFAM" id="SSF53448">
    <property type="entry name" value="Nucleotide-diphospho-sugar transferases"/>
    <property type="match status" value="1"/>
</dbReference>
<dbReference type="GO" id="GO:0016758">
    <property type="term" value="F:hexosyltransferase activity"/>
    <property type="evidence" value="ECO:0007669"/>
    <property type="project" value="UniProtKB-ARBA"/>
</dbReference>
<dbReference type="EMBL" id="CP020370">
    <property type="protein sequence ID" value="AUB82363.1"/>
    <property type="molecule type" value="Genomic_DNA"/>
</dbReference>
<feature type="domain" description="Glycosyltransferase 2-like" evidence="1">
    <location>
        <begin position="137"/>
        <end position="249"/>
    </location>
</feature>
<evidence type="ECO:0000313" key="2">
    <source>
        <dbReference type="EMBL" id="AUB82363.1"/>
    </source>
</evidence>
<dbReference type="Gene3D" id="3.90.550.10">
    <property type="entry name" value="Spore Coat Polysaccharide Biosynthesis Protein SpsA, Chain A"/>
    <property type="match status" value="1"/>
</dbReference>
<dbReference type="PANTHER" id="PTHR22916">
    <property type="entry name" value="GLYCOSYLTRANSFERASE"/>
    <property type="match status" value="1"/>
</dbReference>
<keyword evidence="3" id="KW-1185">Reference proteome</keyword>
<proteinExistence type="predicted"/>
<dbReference type="PANTHER" id="PTHR22916:SF3">
    <property type="entry name" value="UDP-GLCNAC:BETAGAL BETA-1,3-N-ACETYLGLUCOSAMINYLTRANSFERASE-LIKE PROTEIN 1"/>
    <property type="match status" value="1"/>
</dbReference>
<evidence type="ECO:0000313" key="3">
    <source>
        <dbReference type="Proteomes" id="UP000232638"/>
    </source>
</evidence>
<evidence type="ECO:0000259" key="1">
    <source>
        <dbReference type="Pfam" id="PF00535"/>
    </source>
</evidence>
<name>A0A2K8U9U8_9GAMM</name>
<organism evidence="2 3">
    <name type="scientific">Candidatus Thiodictyon syntrophicum</name>
    <dbReference type="NCBI Taxonomy" id="1166950"/>
    <lineage>
        <taxon>Bacteria</taxon>
        <taxon>Pseudomonadati</taxon>
        <taxon>Pseudomonadota</taxon>
        <taxon>Gammaproteobacteria</taxon>
        <taxon>Chromatiales</taxon>
        <taxon>Chromatiaceae</taxon>
        <taxon>Thiodictyon</taxon>
    </lineage>
</organism>
<gene>
    <name evidence="2" type="ORF">THSYN_16355</name>
</gene>
<protein>
    <recommendedName>
        <fullName evidence="1">Glycosyltransferase 2-like domain-containing protein</fullName>
    </recommendedName>
</protein>
<dbReference type="Proteomes" id="UP000232638">
    <property type="component" value="Chromosome"/>
</dbReference>
<dbReference type="AlphaFoldDB" id="A0A2K8U9U8"/>
<dbReference type="InterPro" id="IPR029044">
    <property type="entry name" value="Nucleotide-diphossugar_trans"/>
</dbReference>